<name>A0A0G4GIH7_VITBC</name>
<feature type="region of interest" description="Disordered" evidence="1">
    <location>
        <begin position="346"/>
        <end position="399"/>
    </location>
</feature>
<dbReference type="PANTHER" id="PTHR12461:SF100">
    <property type="entry name" value="JMJC DOMAIN-CONTAINING PROTEIN 4"/>
    <property type="match status" value="1"/>
</dbReference>
<protein>
    <recommendedName>
        <fullName evidence="2">Cupin-like domain-containing protein</fullName>
    </recommendedName>
</protein>
<dbReference type="VEuPathDB" id="CryptoDB:Vbra_17899"/>
<dbReference type="InterPro" id="IPR041667">
    <property type="entry name" value="Cupin_8"/>
</dbReference>
<evidence type="ECO:0000256" key="1">
    <source>
        <dbReference type="SAM" id="MobiDB-lite"/>
    </source>
</evidence>
<feature type="domain" description="Cupin-like" evidence="2">
    <location>
        <begin position="56"/>
        <end position="225"/>
    </location>
</feature>
<dbReference type="InterPro" id="IPR014710">
    <property type="entry name" value="RmlC-like_jellyroll"/>
</dbReference>
<dbReference type="AlphaFoldDB" id="A0A0G4GIH7"/>
<evidence type="ECO:0000259" key="2">
    <source>
        <dbReference type="Pfam" id="PF13621"/>
    </source>
</evidence>
<dbReference type="Gene3D" id="2.60.120.10">
    <property type="entry name" value="Jelly Rolls"/>
    <property type="match status" value="1"/>
</dbReference>
<accession>A0A0G4GIH7</accession>
<dbReference type="EMBL" id="CDMY01000677">
    <property type="protein sequence ID" value="CEM29673.1"/>
    <property type="molecule type" value="Genomic_DNA"/>
</dbReference>
<reference evidence="3 4" key="1">
    <citation type="submission" date="2014-11" db="EMBL/GenBank/DDBJ databases">
        <authorList>
            <person name="Zhu J."/>
            <person name="Qi W."/>
            <person name="Song R."/>
        </authorList>
    </citation>
    <scope>NUCLEOTIDE SEQUENCE [LARGE SCALE GENOMIC DNA]</scope>
</reference>
<organism evidence="3 4">
    <name type="scientific">Vitrella brassicaformis (strain CCMP3155)</name>
    <dbReference type="NCBI Taxonomy" id="1169540"/>
    <lineage>
        <taxon>Eukaryota</taxon>
        <taxon>Sar</taxon>
        <taxon>Alveolata</taxon>
        <taxon>Colpodellida</taxon>
        <taxon>Vitrellaceae</taxon>
        <taxon>Vitrella</taxon>
    </lineage>
</organism>
<gene>
    <name evidence="3" type="ORF">Vbra_17899</name>
</gene>
<evidence type="ECO:0000313" key="4">
    <source>
        <dbReference type="Proteomes" id="UP000041254"/>
    </source>
</evidence>
<evidence type="ECO:0000313" key="3">
    <source>
        <dbReference type="EMBL" id="CEM29673.1"/>
    </source>
</evidence>
<dbReference type="STRING" id="1169540.A0A0G4GIH7"/>
<proteinExistence type="predicted"/>
<keyword evidence="4" id="KW-1185">Reference proteome</keyword>
<dbReference type="Proteomes" id="UP000041254">
    <property type="component" value="Unassembled WGS sequence"/>
</dbReference>
<sequence>MKHRKKPRRQRDEQIFTNRAERGKRCQDAVVTYKGFSPDVFWPIEGVPLASLSAGDFFYQFVKWRMPVVLTDSLSGEFKGLQRWTNSYLRQRAGDSFVDVEHRRNDFDQFGEGRKVRMAFGAFLDELDKGREDLYLTTQTIDETGTGPVSLTGHPASALLADVPLRPKLFGHLLPYQYNVWMGQSRAGTTSGLHHDFHDNLYVLLRGRKVFRLYSPDKAHQLDTTCNVSVIHPNGLICYQKGIGEDGAPRAAVHQWKLGRVCQRYSDLQRTASQHGCEDSRRDAAIQEADDECATYMTMGGSASRCGPRRTQGTHSLGRHHMVAHECASVAADDDAEDDFDTLTAEEDEPATSTQDKDGSSSRPPQVVPEGEKPPSFCRRNTVDRHLPPAPGLTDNPDPIWQQYHQAIHSEQTSLHCA</sequence>
<dbReference type="SUPFAM" id="SSF51197">
    <property type="entry name" value="Clavaminate synthase-like"/>
    <property type="match status" value="1"/>
</dbReference>
<dbReference type="PhylomeDB" id="A0A0G4GIH7"/>
<dbReference type="PANTHER" id="PTHR12461">
    <property type="entry name" value="HYPOXIA-INDUCIBLE FACTOR 1 ALPHA INHIBITOR-RELATED"/>
    <property type="match status" value="1"/>
</dbReference>
<dbReference type="InParanoid" id="A0A0G4GIH7"/>
<dbReference type="OrthoDB" id="415358at2759"/>
<dbReference type="Pfam" id="PF13621">
    <property type="entry name" value="Cupin_8"/>
    <property type="match status" value="1"/>
</dbReference>